<dbReference type="GO" id="GO:0003700">
    <property type="term" value="F:DNA-binding transcription factor activity"/>
    <property type="evidence" value="ECO:0007669"/>
    <property type="project" value="InterPro"/>
</dbReference>
<dbReference type="Gene3D" id="1.10.601.10">
    <property type="entry name" value="RNA Polymerase Primary Sigma Factor"/>
    <property type="match status" value="1"/>
</dbReference>
<proteinExistence type="predicted"/>
<dbReference type="GO" id="GO:0006352">
    <property type="term" value="P:DNA-templated transcription initiation"/>
    <property type="evidence" value="ECO:0007669"/>
    <property type="project" value="InterPro"/>
</dbReference>
<feature type="non-terminal residue" evidence="2">
    <location>
        <position position="1"/>
    </location>
</feature>
<dbReference type="EMBL" id="FM253772">
    <property type="protein sequence ID" value="CAR94590.1"/>
    <property type="molecule type" value="Genomic_DNA"/>
</dbReference>
<feature type="region of interest" description="Disordered" evidence="1">
    <location>
        <begin position="191"/>
        <end position="237"/>
    </location>
</feature>
<organism evidence="2">
    <name type="scientific">uncultured Alphaproteobacteria bacterium</name>
    <dbReference type="NCBI Taxonomy" id="91750"/>
    <lineage>
        <taxon>Bacteria</taxon>
        <taxon>Pseudomonadati</taxon>
        <taxon>Pseudomonadota</taxon>
        <taxon>Alphaproteobacteria</taxon>
        <taxon>environmental samples</taxon>
    </lineage>
</organism>
<dbReference type="InterPro" id="IPR013325">
    <property type="entry name" value="RNA_pol_sigma_r2"/>
</dbReference>
<feature type="non-terminal residue" evidence="2">
    <location>
        <position position="237"/>
    </location>
</feature>
<keyword evidence="2" id="KW-0240">DNA-directed RNA polymerase</keyword>
<dbReference type="AlphaFoldDB" id="C5J5D3"/>
<name>C5J5D3_9PROT</name>
<feature type="compositionally biased region" description="Basic and acidic residues" evidence="1">
    <location>
        <begin position="208"/>
        <end position="218"/>
    </location>
</feature>
<sequence length="237" mass="25533">ARANCHRKRIEAGREAMIAGLCESPLTFQAIIIWRDELNETKILLRDIIDLEATYDGPDKKVDNSIAAVAAEKGETVPPTEGAAPAEGGAPAEGAEPAEGVATTDAEKPAEAASDPQAKSESGETADGDTPLKTRPKARATKTRDDDDLDGGISLAAMGSGIETPRSRDVRPHRVELQKLRKLQYQNVEKALADESLSSAQVKRSRNARQDRDRRERAVAQQHAYRVAGSNSSYPIP</sequence>
<reference evidence="2" key="1">
    <citation type="journal article" date="2009" name="Mol. Cell. Probes">
        <title>An rpoD-based PCR procedure for the identification of Pseudomonas species and for their detection in environmental samples.</title>
        <authorList>
            <person name="Mulet M."/>
            <person name="Bennasar A."/>
            <person name="Lalucat J."/>
            <person name="Garcia-Valdes E."/>
        </authorList>
    </citation>
    <scope>NUCLEOTIDE SEQUENCE</scope>
</reference>
<accession>C5J5D3</accession>
<evidence type="ECO:0000313" key="2">
    <source>
        <dbReference type="EMBL" id="CAR94590.1"/>
    </source>
</evidence>
<protein>
    <submittedName>
        <fullName evidence="2">DNA-directed RNA polymerase subunit D</fullName>
    </submittedName>
</protein>
<feature type="region of interest" description="Disordered" evidence="1">
    <location>
        <begin position="72"/>
        <end position="172"/>
    </location>
</feature>
<keyword evidence="2" id="KW-0804">Transcription</keyword>
<evidence type="ECO:0000256" key="1">
    <source>
        <dbReference type="SAM" id="MobiDB-lite"/>
    </source>
</evidence>
<feature type="compositionally biased region" description="Low complexity" evidence="1">
    <location>
        <begin position="76"/>
        <end position="104"/>
    </location>
</feature>
<dbReference type="GO" id="GO:0000428">
    <property type="term" value="C:DNA-directed RNA polymerase complex"/>
    <property type="evidence" value="ECO:0007669"/>
    <property type="project" value="UniProtKB-KW"/>
</dbReference>
<dbReference type="SUPFAM" id="SSF88946">
    <property type="entry name" value="Sigma2 domain of RNA polymerase sigma factors"/>
    <property type="match status" value="1"/>
</dbReference>
<gene>
    <name evidence="2" type="primary">rpoD</name>
</gene>